<evidence type="ECO:0000313" key="3">
    <source>
        <dbReference type="Proteomes" id="UP000247233"/>
    </source>
</evidence>
<evidence type="ECO:0000313" key="2">
    <source>
        <dbReference type="EMBL" id="PWY92487.1"/>
    </source>
</evidence>
<organism evidence="2 3">
    <name type="scientific">Aspergillus heteromorphus CBS 117.55</name>
    <dbReference type="NCBI Taxonomy" id="1448321"/>
    <lineage>
        <taxon>Eukaryota</taxon>
        <taxon>Fungi</taxon>
        <taxon>Dikarya</taxon>
        <taxon>Ascomycota</taxon>
        <taxon>Pezizomycotina</taxon>
        <taxon>Eurotiomycetes</taxon>
        <taxon>Eurotiomycetidae</taxon>
        <taxon>Eurotiales</taxon>
        <taxon>Aspergillaceae</taxon>
        <taxon>Aspergillus</taxon>
        <taxon>Aspergillus subgen. Circumdati</taxon>
    </lineage>
</organism>
<dbReference type="GeneID" id="37060167"/>
<keyword evidence="3" id="KW-1185">Reference proteome</keyword>
<feature type="compositionally biased region" description="Basic residues" evidence="1">
    <location>
        <begin position="40"/>
        <end position="49"/>
    </location>
</feature>
<dbReference type="Proteomes" id="UP000247233">
    <property type="component" value="Unassembled WGS sequence"/>
</dbReference>
<sequence>MQEVWSPCRFNFNFWIQVFSPFPPNSLYASRDAAKEACRKPKKRMSGTKRGREEEGGGGEGKGEEEDEGSERQTGRKEPEADKARWIEGEREREGGSKRERERIADGGWRMDDKQQQAEWGRRQAGH</sequence>
<accession>A0A317X4P2</accession>
<evidence type="ECO:0000256" key="1">
    <source>
        <dbReference type="SAM" id="MobiDB-lite"/>
    </source>
</evidence>
<comment type="caution">
    <text evidence="2">The sequence shown here is derived from an EMBL/GenBank/DDBJ whole genome shotgun (WGS) entry which is preliminary data.</text>
</comment>
<protein>
    <submittedName>
        <fullName evidence="2">Uncharacterized protein</fullName>
    </submittedName>
</protein>
<dbReference type="VEuPathDB" id="FungiDB:BO70DRAFT_11830"/>
<feature type="region of interest" description="Disordered" evidence="1">
    <location>
        <begin position="25"/>
        <end position="127"/>
    </location>
</feature>
<dbReference type="EMBL" id="MSFL01000001">
    <property type="protein sequence ID" value="PWY92487.1"/>
    <property type="molecule type" value="Genomic_DNA"/>
</dbReference>
<feature type="compositionally biased region" description="Basic and acidic residues" evidence="1">
    <location>
        <begin position="70"/>
        <end position="127"/>
    </location>
</feature>
<dbReference type="RefSeq" id="XP_025404226.1">
    <property type="nucleotide sequence ID" value="XM_025537930.1"/>
</dbReference>
<reference evidence="2 3" key="1">
    <citation type="submission" date="2016-12" db="EMBL/GenBank/DDBJ databases">
        <title>The genomes of Aspergillus section Nigri reveals drivers in fungal speciation.</title>
        <authorList>
            <consortium name="DOE Joint Genome Institute"/>
            <person name="Vesth T.C."/>
            <person name="Nybo J."/>
            <person name="Theobald S."/>
            <person name="Brandl J."/>
            <person name="Frisvad J.C."/>
            <person name="Nielsen K.F."/>
            <person name="Lyhne E.K."/>
            <person name="Kogle M.E."/>
            <person name="Kuo A."/>
            <person name="Riley R."/>
            <person name="Clum A."/>
            <person name="Nolan M."/>
            <person name="Lipzen A."/>
            <person name="Salamov A."/>
            <person name="Henrissat B."/>
            <person name="Wiebenga A."/>
            <person name="De Vries R.P."/>
            <person name="Grigoriev I.V."/>
            <person name="Mortensen U.H."/>
            <person name="Andersen M.R."/>
            <person name="Baker S.E."/>
        </authorList>
    </citation>
    <scope>NUCLEOTIDE SEQUENCE [LARGE SCALE GENOMIC DNA]</scope>
    <source>
        <strain evidence="2 3">CBS 117.55</strain>
    </source>
</reference>
<proteinExistence type="predicted"/>
<dbReference type="AlphaFoldDB" id="A0A317X4P2"/>
<name>A0A317X4P2_9EURO</name>
<gene>
    <name evidence="2" type="ORF">BO70DRAFT_11830</name>
</gene>